<feature type="active site" evidence="11">
    <location>
        <position position="270"/>
    </location>
</feature>
<dbReference type="GO" id="GO:0005829">
    <property type="term" value="C:cytosol"/>
    <property type="evidence" value="ECO:0007669"/>
    <property type="project" value="TreeGrafter"/>
</dbReference>
<proteinExistence type="inferred from homology"/>
<evidence type="ECO:0000259" key="14">
    <source>
        <dbReference type="Pfam" id="PF17297"/>
    </source>
</evidence>
<evidence type="ECO:0000313" key="16">
    <source>
        <dbReference type="Proteomes" id="UP001238179"/>
    </source>
</evidence>
<feature type="domain" description="Phosphoenolpyruvate carboxykinase GTP-utilising N-terminal" evidence="14">
    <location>
        <begin position="19"/>
        <end position="238"/>
    </location>
</feature>
<keyword evidence="11" id="KW-0963">Cytoplasm</keyword>
<feature type="region of interest" description="Disordered" evidence="12">
    <location>
        <begin position="377"/>
        <end position="400"/>
    </location>
</feature>
<comment type="similarity">
    <text evidence="2 11">Belongs to the phosphoenolpyruvate carboxykinase [GTP] family.</text>
</comment>
<dbReference type="Gene3D" id="3.40.449.10">
    <property type="entry name" value="Phosphoenolpyruvate Carboxykinase, domain 1"/>
    <property type="match status" value="1"/>
</dbReference>
<keyword evidence="16" id="KW-1185">Reference proteome</keyword>
<feature type="binding site" evidence="11">
    <location>
        <position position="246"/>
    </location>
    <ligand>
        <name>Mn(2+)</name>
        <dbReference type="ChEBI" id="CHEBI:29035"/>
    </ligand>
</feature>
<evidence type="ECO:0000256" key="2">
    <source>
        <dbReference type="ARBA" id="ARBA00005796"/>
    </source>
</evidence>
<dbReference type="GO" id="GO:0030145">
    <property type="term" value="F:manganese ion binding"/>
    <property type="evidence" value="ECO:0007669"/>
    <property type="project" value="UniProtKB-UniRule"/>
</dbReference>
<evidence type="ECO:0000256" key="5">
    <source>
        <dbReference type="ARBA" id="ARBA00022723"/>
    </source>
</evidence>
<organism evidence="15 16">
    <name type="scientific">Mesoterricola silvestris</name>
    <dbReference type="NCBI Taxonomy" id="2927979"/>
    <lineage>
        <taxon>Bacteria</taxon>
        <taxon>Pseudomonadati</taxon>
        <taxon>Acidobacteriota</taxon>
        <taxon>Holophagae</taxon>
        <taxon>Holophagales</taxon>
        <taxon>Holophagaceae</taxon>
        <taxon>Mesoterricola</taxon>
    </lineage>
</organism>
<keyword evidence="10 11" id="KW-0456">Lyase</keyword>
<dbReference type="InterPro" id="IPR008210">
    <property type="entry name" value="PEP_carboxykinase_N"/>
</dbReference>
<dbReference type="InterPro" id="IPR035077">
    <property type="entry name" value="PEP_carboxykinase_GTP_C"/>
</dbReference>
<feature type="binding site" evidence="11">
    <location>
        <position position="295"/>
    </location>
    <ligand>
        <name>Mn(2+)</name>
        <dbReference type="ChEBI" id="CHEBI:29035"/>
    </ligand>
</feature>
<dbReference type="GO" id="GO:0019543">
    <property type="term" value="P:propionate catabolic process"/>
    <property type="evidence" value="ECO:0007669"/>
    <property type="project" value="TreeGrafter"/>
</dbReference>
<keyword evidence="9 11" id="KW-0464">Manganese</keyword>
<dbReference type="KEGG" id="msil:METEAL_05460"/>
<dbReference type="EC" id="4.1.1.32" evidence="11"/>
<evidence type="ECO:0000259" key="13">
    <source>
        <dbReference type="Pfam" id="PF00821"/>
    </source>
</evidence>
<dbReference type="GO" id="GO:0046327">
    <property type="term" value="P:glycerol biosynthetic process from pyruvate"/>
    <property type="evidence" value="ECO:0007669"/>
    <property type="project" value="TreeGrafter"/>
</dbReference>
<dbReference type="GO" id="GO:0033993">
    <property type="term" value="P:response to lipid"/>
    <property type="evidence" value="ECO:0007669"/>
    <property type="project" value="TreeGrafter"/>
</dbReference>
<dbReference type="PANTHER" id="PTHR11561">
    <property type="entry name" value="PHOSPHOENOLPYRUVATE CARBOXYKINASE"/>
    <property type="match status" value="1"/>
</dbReference>
<accession>A0AA48GP20</accession>
<dbReference type="EMBL" id="AP027080">
    <property type="protein sequence ID" value="BDU71372.1"/>
    <property type="molecule type" value="Genomic_DNA"/>
</dbReference>
<sequence>MSAVLNVPDYVHNKKAVAWIQEVADLCQPDRIHWCDGSQEEYDDLCGQLVKSGTFQKLNPAKRPNSYLALSDPSDVARVEDRTFICSARKQDAGPNNNWIAPKVMKEKLRGLFSGCMKGRTLYVIPFSMGPLGSRIAHIGIEISDSAYVAANMRIMTRMGRKVWDVMGKGDFVPCLHSVGAPLEPGQKDVPWPCNKVDKYIVHFPEERAIWSFGSGYGGNALLGKKCFALRIASCMARDEGWLAEHMLILGVEKPGGEKTYVAAAFPSACGKTNFAMLQVPGAFEGHKVTTVGDDIAWIKPGPDGRLYAINPEAGFFGVAPGTGMKSNLNAMLSMTENTIFTNVALTPDGDVWWEGMTEEVPEKLTDWQGQPWTPGCGRKAAHPNSRFTAPASQCPSIDPEWENPNGVPISAFIFGGRRATTVPLVVQSVNWNFGVYTAATIGSEMTAAAAGNIGEVRRDPFAMLPFCGYHMGDYFNHWLQMGRDIKNPPRIFCVNWFRKDADGKFVWPGYSENMRILNWIVDRVHGRAYAAESPLGWVPRYEDLHLEGLSNFGEEGFRAAMAIRRDEWRHEILLHEELFEKLYDKLPKEFFHMRQLLLSSLWRSPESLGLAPER</sequence>
<gene>
    <name evidence="11 15" type="primary">pckG</name>
    <name evidence="15" type="ORF">METEAL_05460</name>
</gene>
<feature type="binding site" evidence="11">
    <location>
        <position position="78"/>
    </location>
    <ligand>
        <name>substrate</name>
    </ligand>
</feature>
<dbReference type="SUPFAM" id="SSF68923">
    <property type="entry name" value="PEP carboxykinase N-terminal domain"/>
    <property type="match status" value="1"/>
</dbReference>
<comment type="cofactor">
    <cofactor evidence="11">
        <name>Mn(2+)</name>
        <dbReference type="ChEBI" id="CHEBI:29035"/>
    </cofactor>
    <text evidence="11">Binds 1 Mn(2+) ion per subunit.</text>
</comment>
<dbReference type="Pfam" id="PF17297">
    <property type="entry name" value="PEPCK_N"/>
    <property type="match status" value="1"/>
</dbReference>
<feature type="binding site" evidence="11">
    <location>
        <begin position="511"/>
        <end position="514"/>
    </location>
    <ligand>
        <name>GTP</name>
        <dbReference type="ChEBI" id="CHEBI:37565"/>
    </ligand>
</feature>
<dbReference type="GO" id="GO:0042594">
    <property type="term" value="P:response to starvation"/>
    <property type="evidence" value="ECO:0007669"/>
    <property type="project" value="TreeGrafter"/>
</dbReference>
<comment type="catalytic activity">
    <reaction evidence="11">
        <text>oxaloacetate + GTP = phosphoenolpyruvate + GDP + CO2</text>
        <dbReference type="Rhea" id="RHEA:10388"/>
        <dbReference type="ChEBI" id="CHEBI:16452"/>
        <dbReference type="ChEBI" id="CHEBI:16526"/>
        <dbReference type="ChEBI" id="CHEBI:37565"/>
        <dbReference type="ChEBI" id="CHEBI:58189"/>
        <dbReference type="ChEBI" id="CHEBI:58702"/>
        <dbReference type="EC" id="4.1.1.32"/>
    </reaction>
</comment>
<feature type="compositionally biased region" description="Polar residues" evidence="12">
    <location>
        <begin position="386"/>
        <end position="396"/>
    </location>
</feature>
<dbReference type="AlphaFoldDB" id="A0AA48GP20"/>
<feature type="binding site" evidence="11">
    <location>
        <position position="268"/>
    </location>
    <ligand>
        <name>substrate</name>
    </ligand>
</feature>
<dbReference type="PIRSF" id="PIRSF001348">
    <property type="entry name" value="PEP_carboxykinase_GTP"/>
    <property type="match status" value="1"/>
</dbReference>
<comment type="subunit">
    <text evidence="3 11">Monomer.</text>
</comment>
<evidence type="ECO:0000313" key="15">
    <source>
        <dbReference type="EMBL" id="BDU71372.1"/>
    </source>
</evidence>
<dbReference type="GO" id="GO:0005525">
    <property type="term" value="F:GTP binding"/>
    <property type="evidence" value="ECO:0007669"/>
    <property type="project" value="UniProtKB-UniRule"/>
</dbReference>
<comment type="function">
    <text evidence="11">Catalyzes the conversion of oxaloacetate (OAA) to phosphoenolpyruvate (PEP), the rate-limiting step in the metabolic pathway that produces glucose from lactate and other precursors derived from the citric acid cycle.</text>
</comment>
<dbReference type="GO" id="GO:0006094">
    <property type="term" value="P:gluconeogenesis"/>
    <property type="evidence" value="ECO:0007669"/>
    <property type="project" value="UniProtKB-UniRule"/>
</dbReference>
<dbReference type="InterPro" id="IPR013035">
    <property type="entry name" value="PEP_carboxykinase_C"/>
</dbReference>
<keyword evidence="6 11" id="KW-0547">Nucleotide-binding</keyword>
<evidence type="ECO:0000256" key="1">
    <source>
        <dbReference type="ARBA" id="ARBA00004742"/>
    </source>
</evidence>
<dbReference type="SUPFAM" id="SSF53795">
    <property type="entry name" value="PEP carboxykinase-like"/>
    <property type="match status" value="1"/>
</dbReference>
<dbReference type="PROSITE" id="PS00505">
    <property type="entry name" value="PEPCK_GTP"/>
    <property type="match status" value="1"/>
</dbReference>
<dbReference type="RefSeq" id="WP_316414261.1">
    <property type="nucleotide sequence ID" value="NZ_AP027080.1"/>
</dbReference>
<dbReference type="CDD" id="cd00819">
    <property type="entry name" value="PEPCK_GTP"/>
    <property type="match status" value="1"/>
</dbReference>
<dbReference type="HAMAP" id="MF_00452">
    <property type="entry name" value="PEPCK_GTP"/>
    <property type="match status" value="1"/>
</dbReference>
<evidence type="ECO:0000256" key="9">
    <source>
        <dbReference type="ARBA" id="ARBA00023211"/>
    </source>
</evidence>
<name>A0AA48GP20_9BACT</name>
<feature type="domain" description="Phosphoenolpyruvate carboxykinase C-terminal P-loop" evidence="13">
    <location>
        <begin position="242"/>
        <end position="596"/>
    </location>
</feature>
<dbReference type="PANTHER" id="PTHR11561:SF0">
    <property type="entry name" value="PHOSPHOENOLPYRUVATE CARBOXYKINASE [GTP]-RELATED"/>
    <property type="match status" value="1"/>
</dbReference>
<dbReference type="GO" id="GO:0006107">
    <property type="term" value="P:oxaloacetate metabolic process"/>
    <property type="evidence" value="ECO:0007669"/>
    <property type="project" value="TreeGrafter"/>
</dbReference>
<protein>
    <recommendedName>
        <fullName evidence="11">Phosphoenolpyruvate carboxykinase [GTP]</fullName>
        <shortName evidence="11">PEP carboxykinase</shortName>
        <shortName evidence="11">PEPCK</shortName>
        <ecNumber evidence="11">4.1.1.32</ecNumber>
    </recommendedName>
    <alternativeName>
        <fullName evidence="11">GTP-dependent phosphoenolpyruvate carboxykinase</fullName>
        <shortName evidence="11">GTP-PEPCK</shortName>
    </alternativeName>
</protein>
<keyword evidence="4 11" id="KW-0312">Gluconeogenesis</keyword>
<comment type="pathway">
    <text evidence="1 11">Carbohydrate biosynthesis; gluconeogenesis.</text>
</comment>
<feature type="binding site" evidence="11">
    <location>
        <position position="226"/>
    </location>
    <ligand>
        <name>Mn(2+)</name>
        <dbReference type="ChEBI" id="CHEBI:29035"/>
    </ligand>
</feature>
<dbReference type="Proteomes" id="UP001238179">
    <property type="component" value="Chromosome"/>
</dbReference>
<evidence type="ECO:0000256" key="7">
    <source>
        <dbReference type="ARBA" id="ARBA00022793"/>
    </source>
</evidence>
<dbReference type="Pfam" id="PF00821">
    <property type="entry name" value="PEPCK_GTP"/>
    <property type="match status" value="1"/>
</dbReference>
<reference evidence="16" key="1">
    <citation type="journal article" date="2023" name="Int. J. Syst. Evol. Microbiol.">
        <title>Mesoterricola silvestris gen. nov., sp. nov., Mesoterricola sediminis sp. nov., Geothrix oryzae sp. nov., Geothrix edaphica sp. nov., Geothrix rubra sp. nov., and Geothrix limicola sp. nov., six novel members of Acidobacteriota isolated from soils.</title>
        <authorList>
            <person name="Itoh H."/>
            <person name="Sugisawa Y."/>
            <person name="Mise K."/>
            <person name="Xu Z."/>
            <person name="Kuniyasu M."/>
            <person name="Ushijima N."/>
            <person name="Kawano K."/>
            <person name="Kobayashi E."/>
            <person name="Shiratori Y."/>
            <person name="Masuda Y."/>
            <person name="Senoo K."/>
        </authorList>
    </citation>
    <scope>NUCLEOTIDE SEQUENCE [LARGE SCALE GENOMIC DNA]</scope>
    <source>
        <strain evidence="16">W79</strain>
    </source>
</reference>
<dbReference type="Gene3D" id="2.170.8.10">
    <property type="entry name" value="Phosphoenolpyruvate Carboxykinase, domain 2"/>
    <property type="match status" value="1"/>
</dbReference>
<keyword evidence="7 11" id="KW-0210">Decarboxylase</keyword>
<evidence type="ECO:0000256" key="11">
    <source>
        <dbReference type="HAMAP-Rule" id="MF_00452"/>
    </source>
</evidence>
<dbReference type="Gene3D" id="3.90.228.20">
    <property type="match status" value="1"/>
</dbReference>
<feature type="binding site" evidence="11">
    <location>
        <position position="387"/>
    </location>
    <ligand>
        <name>GTP</name>
        <dbReference type="ChEBI" id="CHEBI:37565"/>
    </ligand>
</feature>
<evidence type="ECO:0000256" key="3">
    <source>
        <dbReference type="ARBA" id="ARBA00011245"/>
    </source>
</evidence>
<evidence type="ECO:0000256" key="4">
    <source>
        <dbReference type="ARBA" id="ARBA00022432"/>
    </source>
</evidence>
<feature type="binding site" evidence="11">
    <location>
        <begin position="217"/>
        <end position="219"/>
    </location>
    <ligand>
        <name>substrate</name>
    </ligand>
</feature>
<dbReference type="NCBIfam" id="NF003253">
    <property type="entry name" value="PRK04210.1"/>
    <property type="match status" value="1"/>
</dbReference>
<evidence type="ECO:0000256" key="12">
    <source>
        <dbReference type="SAM" id="MobiDB-lite"/>
    </source>
</evidence>
<dbReference type="InterPro" id="IPR018091">
    <property type="entry name" value="PEP_carboxykin_GTP_CS"/>
</dbReference>
<feature type="binding site" evidence="11">
    <location>
        <begin position="269"/>
        <end position="274"/>
    </location>
    <ligand>
        <name>GTP</name>
        <dbReference type="ChEBI" id="CHEBI:37565"/>
    </ligand>
</feature>
<keyword evidence="8 11" id="KW-0342">GTP-binding</keyword>
<evidence type="ECO:0000256" key="6">
    <source>
        <dbReference type="ARBA" id="ARBA00022741"/>
    </source>
</evidence>
<evidence type="ECO:0000256" key="8">
    <source>
        <dbReference type="ARBA" id="ARBA00023134"/>
    </source>
</evidence>
<dbReference type="FunFam" id="3.40.449.10:FF:000005">
    <property type="entry name" value="Phosphoenolpyruvate carboxykinase [GTP]"/>
    <property type="match status" value="1"/>
</dbReference>
<keyword evidence="5 11" id="KW-0479">Metal-binding</keyword>
<evidence type="ECO:0000256" key="10">
    <source>
        <dbReference type="ARBA" id="ARBA00023239"/>
    </source>
</evidence>
<feature type="binding site" evidence="11">
    <location>
        <begin position="385"/>
        <end position="387"/>
    </location>
    <ligand>
        <name>substrate</name>
    </ligand>
</feature>
<dbReference type="GO" id="GO:0004613">
    <property type="term" value="F:phosphoenolpyruvate carboxykinase (GTP) activity"/>
    <property type="evidence" value="ECO:0007669"/>
    <property type="project" value="UniProtKB-UniRule"/>
</dbReference>
<dbReference type="GO" id="GO:0071333">
    <property type="term" value="P:cellular response to glucose stimulus"/>
    <property type="evidence" value="ECO:0007669"/>
    <property type="project" value="TreeGrafter"/>
</dbReference>
<feature type="binding site" evidence="11">
    <location>
        <position position="418"/>
    </location>
    <ligand>
        <name>GTP</name>
        <dbReference type="ChEBI" id="CHEBI:37565"/>
    </ligand>
</feature>
<comment type="subcellular location">
    <subcellularLocation>
        <location evidence="11">Cytoplasm</location>
    </subcellularLocation>
</comment>
<dbReference type="InterPro" id="IPR008209">
    <property type="entry name" value="PEP_carboxykinase_GTP"/>
</dbReference>
<dbReference type="InterPro" id="IPR035078">
    <property type="entry name" value="PEP_carboxykinase_GTP_N"/>
</dbReference>